<keyword evidence="2" id="KW-1185">Reference proteome</keyword>
<accession>A0A8J1Y3A7</accession>
<sequence>SDNSVNYNCYVGDFLMVRRFDPLIDIETSAPNCEMPLGFRSLDASSSLQQCLKQSCLVNGANVIFYNAAQTRCEIYRCNSNSDGSDWDYNWEVRHTVMNDSTGVTYARPRPKLFKCYNSYFVRRTWRTGVGLKSNCYRIDMVNVQNLKECMEKSCDHKANVFNFVDATEHMPTTCEMTHCKWSLPENDYDLNLVENNIYSSTVFSLGHTTKPFYNLSMEQSVALSIKSHHTPPKCNDAESSFKTKSEVIPNSLHEAGFNSIQFLARENKFIAFKCRSNSEGTKWKYYENNFCDSEMNEFKWWNAPYPGTPNCENEIFTQISAGPQCKISACRDSFRVNEARDLRQCMIYACERGYNVINYYNSKQLDDVICELRRCPKSENGNYIYNFEYAKAYADYSIYALISDPTLAPNPKPHPISTATPTDVPLVETIGIAAPLGLVFCIILVCIIVKIYCRYRHRRKKEYTTVNSDDD</sequence>
<dbReference type="AlphaFoldDB" id="A0A8J1Y3A7"/>
<feature type="non-terminal residue" evidence="1">
    <location>
        <position position="1"/>
    </location>
</feature>
<proteinExistence type="predicted"/>
<evidence type="ECO:0000313" key="2">
    <source>
        <dbReference type="Proteomes" id="UP000749559"/>
    </source>
</evidence>
<evidence type="ECO:0000313" key="1">
    <source>
        <dbReference type="EMBL" id="CAH1802933.1"/>
    </source>
</evidence>
<name>A0A8J1Y3A7_OWEFU</name>
<organism evidence="1 2">
    <name type="scientific">Owenia fusiformis</name>
    <name type="common">Polychaete worm</name>
    <dbReference type="NCBI Taxonomy" id="6347"/>
    <lineage>
        <taxon>Eukaryota</taxon>
        <taxon>Metazoa</taxon>
        <taxon>Spiralia</taxon>
        <taxon>Lophotrochozoa</taxon>
        <taxon>Annelida</taxon>
        <taxon>Polychaeta</taxon>
        <taxon>Sedentaria</taxon>
        <taxon>Canalipalpata</taxon>
        <taxon>Sabellida</taxon>
        <taxon>Oweniida</taxon>
        <taxon>Oweniidae</taxon>
        <taxon>Owenia</taxon>
    </lineage>
</organism>
<gene>
    <name evidence="1" type="ORF">OFUS_LOCUS26572</name>
</gene>
<protein>
    <submittedName>
        <fullName evidence="1">Uncharacterized protein</fullName>
    </submittedName>
</protein>
<reference evidence="1" key="1">
    <citation type="submission" date="2022-03" db="EMBL/GenBank/DDBJ databases">
        <authorList>
            <person name="Martin C."/>
        </authorList>
    </citation>
    <scope>NUCLEOTIDE SEQUENCE</scope>
</reference>
<comment type="caution">
    <text evidence="1">The sequence shown here is derived from an EMBL/GenBank/DDBJ whole genome shotgun (WGS) entry which is preliminary data.</text>
</comment>
<dbReference type="EMBL" id="CAIIXF020000180">
    <property type="protein sequence ID" value="CAH1802933.1"/>
    <property type="molecule type" value="Genomic_DNA"/>
</dbReference>
<dbReference type="Proteomes" id="UP000749559">
    <property type="component" value="Unassembled WGS sequence"/>
</dbReference>